<dbReference type="RefSeq" id="XP_024081794.1">
    <property type="nucleotide sequence ID" value="XM_024226026.1"/>
</dbReference>
<dbReference type="EnsemblMetazoa" id="XM_024226026.1">
    <property type="protein sequence ID" value="XP_024081794.1"/>
    <property type="gene ID" value="LOC112126632"/>
</dbReference>
<proteinExistence type="predicted"/>
<dbReference type="AlphaFoldDB" id="A0A8I6SIF8"/>
<keyword evidence="2" id="KW-1185">Reference proteome</keyword>
<dbReference type="Proteomes" id="UP000494040">
    <property type="component" value="Unassembled WGS sequence"/>
</dbReference>
<sequence>MMVGPQQNIQYSETRQTLVYQGYLISVGVIQIHTQSYLQTSNDSGDDSSDEAVTTKEEKILRSCIFPTSSQGFSVSTFFHYPRSLKLYKTRCFSPFLFKIICSSVDSSSTPSSNITRNWATSISSESAAELPGTGNFFLKNNLF</sequence>
<dbReference type="GeneID" id="112126632"/>
<evidence type="ECO:0000313" key="1">
    <source>
        <dbReference type="EnsemblMetazoa" id="XP_024081794.1"/>
    </source>
</evidence>
<name>A0A8I6SIF8_CIMLE</name>
<protein>
    <submittedName>
        <fullName evidence="1">Uncharacterized protein</fullName>
    </submittedName>
</protein>
<organism evidence="1 2">
    <name type="scientific">Cimex lectularius</name>
    <name type="common">Bed bug</name>
    <name type="synonym">Acanthia lectularia</name>
    <dbReference type="NCBI Taxonomy" id="79782"/>
    <lineage>
        <taxon>Eukaryota</taxon>
        <taxon>Metazoa</taxon>
        <taxon>Ecdysozoa</taxon>
        <taxon>Arthropoda</taxon>
        <taxon>Hexapoda</taxon>
        <taxon>Insecta</taxon>
        <taxon>Pterygota</taxon>
        <taxon>Neoptera</taxon>
        <taxon>Paraneoptera</taxon>
        <taxon>Hemiptera</taxon>
        <taxon>Heteroptera</taxon>
        <taxon>Panheteroptera</taxon>
        <taxon>Cimicomorpha</taxon>
        <taxon>Cimicidae</taxon>
        <taxon>Cimex</taxon>
    </lineage>
</organism>
<evidence type="ECO:0000313" key="2">
    <source>
        <dbReference type="Proteomes" id="UP000494040"/>
    </source>
</evidence>
<accession>A0A8I6SIF8</accession>
<reference evidence="1" key="1">
    <citation type="submission" date="2022-01" db="UniProtKB">
        <authorList>
            <consortium name="EnsemblMetazoa"/>
        </authorList>
    </citation>
    <scope>IDENTIFICATION</scope>
</reference>